<proteinExistence type="predicted"/>
<evidence type="ECO:0000256" key="1">
    <source>
        <dbReference type="SAM" id="MobiDB-lite"/>
    </source>
</evidence>
<accession>A0A8T0JYB0</accession>
<gene>
    <name evidence="2" type="ORF">HKW66_Vig0117120</name>
</gene>
<feature type="region of interest" description="Disordered" evidence="1">
    <location>
        <begin position="89"/>
        <end position="110"/>
    </location>
</feature>
<comment type="caution">
    <text evidence="2">The sequence shown here is derived from an EMBL/GenBank/DDBJ whole genome shotgun (WGS) entry which is preliminary data.</text>
</comment>
<dbReference type="Proteomes" id="UP000743370">
    <property type="component" value="Unassembled WGS sequence"/>
</dbReference>
<reference evidence="2 3" key="1">
    <citation type="submission" date="2020-05" db="EMBL/GenBank/DDBJ databases">
        <title>Vigna angularis (adzuki bean) Var. LongXiaoDou No. 4 denovo assembly.</title>
        <authorList>
            <person name="Xiang H."/>
        </authorList>
    </citation>
    <scope>NUCLEOTIDE SEQUENCE [LARGE SCALE GENOMIC DNA]</scope>
    <source>
        <tissue evidence="2">Leaf</tissue>
    </source>
</reference>
<evidence type="ECO:0000313" key="3">
    <source>
        <dbReference type="Proteomes" id="UP000743370"/>
    </source>
</evidence>
<organism evidence="2 3">
    <name type="scientific">Phaseolus angularis</name>
    <name type="common">Azuki bean</name>
    <name type="synonym">Vigna angularis</name>
    <dbReference type="NCBI Taxonomy" id="3914"/>
    <lineage>
        <taxon>Eukaryota</taxon>
        <taxon>Viridiplantae</taxon>
        <taxon>Streptophyta</taxon>
        <taxon>Embryophyta</taxon>
        <taxon>Tracheophyta</taxon>
        <taxon>Spermatophyta</taxon>
        <taxon>Magnoliopsida</taxon>
        <taxon>eudicotyledons</taxon>
        <taxon>Gunneridae</taxon>
        <taxon>Pentapetalae</taxon>
        <taxon>rosids</taxon>
        <taxon>fabids</taxon>
        <taxon>Fabales</taxon>
        <taxon>Fabaceae</taxon>
        <taxon>Papilionoideae</taxon>
        <taxon>50 kb inversion clade</taxon>
        <taxon>NPAAA clade</taxon>
        <taxon>indigoferoid/millettioid clade</taxon>
        <taxon>Phaseoleae</taxon>
        <taxon>Vigna</taxon>
    </lineage>
</organism>
<dbReference type="EMBL" id="JABFOF010000008">
    <property type="protein sequence ID" value="KAG2384621.1"/>
    <property type="molecule type" value="Genomic_DNA"/>
</dbReference>
<dbReference type="AlphaFoldDB" id="A0A8T0JYB0"/>
<sequence>MLPTPKQEHMKTRFLSMDRKTRENKNNCCSGTVDSGIMAALMPYLSSSAALTRAGKMQMQTRNTKALQVNLGVAEVGVELVPDSVKARPVDFDHDEGDGLVADDSEDGDNDIDHDVEEVAVVNAGGEVIAKVERVLLEERDADGDLGDGHNPYLRDHVVGDGEEERCVSVEEAPDDGGVCIFQLEGSRLQLPKATGDELHLLGVVVGGAAGSGVGDIDARMREGVREEAEKPKSHV</sequence>
<protein>
    <submittedName>
        <fullName evidence="2">Uncharacterized protein</fullName>
    </submittedName>
</protein>
<name>A0A8T0JYB0_PHAAN</name>
<evidence type="ECO:0000313" key="2">
    <source>
        <dbReference type="EMBL" id="KAG2384621.1"/>
    </source>
</evidence>
<feature type="compositionally biased region" description="Acidic residues" evidence="1">
    <location>
        <begin position="93"/>
        <end position="110"/>
    </location>
</feature>